<dbReference type="OMA" id="NREEPMA"/>
<evidence type="ECO:0000256" key="1">
    <source>
        <dbReference type="ARBA" id="ARBA00007626"/>
    </source>
</evidence>
<dbReference type="OrthoDB" id="1934535at2759"/>
<dbReference type="Gene3D" id="1.25.40.10">
    <property type="entry name" value="Tetratricopeptide repeat domain"/>
    <property type="match status" value="2"/>
</dbReference>
<organism evidence="3 4">
    <name type="scientific">Nelumbo nucifera</name>
    <name type="common">Sacred lotus</name>
    <dbReference type="NCBI Taxonomy" id="4432"/>
    <lineage>
        <taxon>Eukaryota</taxon>
        <taxon>Viridiplantae</taxon>
        <taxon>Streptophyta</taxon>
        <taxon>Embryophyta</taxon>
        <taxon>Tracheophyta</taxon>
        <taxon>Spermatophyta</taxon>
        <taxon>Magnoliopsida</taxon>
        <taxon>Proteales</taxon>
        <taxon>Nelumbonaceae</taxon>
        <taxon>Nelumbo</taxon>
    </lineage>
</organism>
<accession>A0A1U8Q0Z6</accession>
<gene>
    <name evidence="4" type="primary">LOC104594631</name>
</gene>
<dbReference type="RefSeq" id="XP_019051705.1">
    <property type="nucleotide sequence ID" value="XM_019196160.1"/>
</dbReference>
<proteinExistence type="inferred from homology"/>
<comment type="similarity">
    <text evidence="1">Belongs to the PPR family. P subfamily.</text>
</comment>
<evidence type="ECO:0000313" key="4">
    <source>
        <dbReference type="RefSeq" id="XP_019051705.1"/>
    </source>
</evidence>
<dbReference type="InterPro" id="IPR050872">
    <property type="entry name" value="PPR_P_subfamily"/>
</dbReference>
<dbReference type="PANTHER" id="PTHR46128:SF358">
    <property type="entry name" value="TETRATRICOPEPTIDE REPEAT (TPR)-LIKE SUPERFAMILY PROTEIN"/>
    <property type="match status" value="1"/>
</dbReference>
<keyword evidence="3" id="KW-1185">Reference proteome</keyword>
<sequence length="201" mass="22749">MGGTSQLLQNFLKNGRGPASLCVEDALLLFDEMVRLRPFPPVWAFDKLLASLGKAKLYTTAISLYRKMGSLPIRPTLYTLNMVMNFFCHSNRADLGFSLFGIILKRGYEPDVVTFTTMIRGLCAGNEIAQAMELFYKIIDNGSYMYGVVTYGTIINGLCKTRNTCRALRILREMEKKGQCKPDLPMYSTIIDGLCKLRRDW</sequence>
<dbReference type="Pfam" id="PF13041">
    <property type="entry name" value="PPR_2"/>
    <property type="match status" value="2"/>
</dbReference>
<dbReference type="PROSITE" id="PS51375">
    <property type="entry name" value="PPR"/>
    <property type="match status" value="3"/>
</dbReference>
<dbReference type="InterPro" id="IPR011990">
    <property type="entry name" value="TPR-like_helical_dom_sf"/>
</dbReference>
<dbReference type="KEGG" id="nnu:104594631"/>
<reference evidence="4" key="1">
    <citation type="submission" date="2025-08" db="UniProtKB">
        <authorList>
            <consortium name="RefSeq"/>
        </authorList>
    </citation>
    <scope>IDENTIFICATION</scope>
</reference>
<evidence type="ECO:0000256" key="2">
    <source>
        <dbReference type="ARBA" id="ARBA00022737"/>
    </source>
</evidence>
<dbReference type="GeneID" id="104594631"/>
<protein>
    <submittedName>
        <fullName evidence="4">Pentatricopeptide repeat-containing protein At1g62680, mitochondrial</fullName>
    </submittedName>
</protein>
<dbReference type="NCBIfam" id="TIGR00756">
    <property type="entry name" value="PPR"/>
    <property type="match status" value="3"/>
</dbReference>
<dbReference type="AlphaFoldDB" id="A0A1U8Q0Z6"/>
<evidence type="ECO:0000313" key="3">
    <source>
        <dbReference type="Proteomes" id="UP000189703"/>
    </source>
</evidence>
<name>A0A1U8Q0Z6_NELNU</name>
<dbReference type="PANTHER" id="PTHR46128">
    <property type="entry name" value="MITOCHONDRIAL GROUP I INTRON SPLICING FACTOR CCM1"/>
    <property type="match status" value="1"/>
</dbReference>
<dbReference type="Proteomes" id="UP000189703">
    <property type="component" value="Unplaced"/>
</dbReference>
<keyword evidence="2" id="KW-0677">Repeat</keyword>
<dbReference type="InterPro" id="IPR002885">
    <property type="entry name" value="PPR_rpt"/>
</dbReference>